<proteinExistence type="predicted"/>
<keyword evidence="2" id="KW-1185">Reference proteome</keyword>
<dbReference type="AlphaFoldDB" id="A0A8J7IBR5"/>
<dbReference type="RefSeq" id="WP_214435759.1">
    <property type="nucleotide sequence ID" value="NZ_CAWPUQ010000181.1"/>
</dbReference>
<protein>
    <submittedName>
        <fullName evidence="1">Uncharacterized protein</fullName>
    </submittedName>
</protein>
<organism evidence="1 2">
    <name type="scientific">Dendronalium phyllosphericum CENA369</name>
    <dbReference type="NCBI Taxonomy" id="1725256"/>
    <lineage>
        <taxon>Bacteria</taxon>
        <taxon>Bacillati</taxon>
        <taxon>Cyanobacteriota</taxon>
        <taxon>Cyanophyceae</taxon>
        <taxon>Nostocales</taxon>
        <taxon>Nostocaceae</taxon>
        <taxon>Dendronalium</taxon>
        <taxon>Dendronalium phyllosphericum</taxon>
    </lineage>
</organism>
<reference evidence="1 2" key="1">
    <citation type="journal article" date="2021" name="Int. J. Syst. Evol. Microbiol.">
        <title>Amazonocrinis nigriterrae gen. nov., sp. nov., Atlanticothrix silvestris gen. nov., sp. nov. and Dendronalium phyllosphericum gen. nov., sp. nov., nostocacean cyanobacteria from Brazilian environments.</title>
        <authorList>
            <person name="Alvarenga D.O."/>
            <person name="Andreote A.P.D."/>
            <person name="Branco L.H.Z."/>
            <person name="Delbaje E."/>
            <person name="Cruz R.B."/>
            <person name="Varani A.M."/>
            <person name="Fiore M.F."/>
        </authorList>
    </citation>
    <scope>NUCLEOTIDE SEQUENCE [LARGE SCALE GENOMIC DNA]</scope>
    <source>
        <strain evidence="1 2">CENA369</strain>
    </source>
</reference>
<comment type="caution">
    <text evidence="1">The sequence shown here is derived from an EMBL/GenBank/DDBJ whole genome shotgun (WGS) entry which is preliminary data.</text>
</comment>
<evidence type="ECO:0000313" key="1">
    <source>
        <dbReference type="EMBL" id="MBH8577043.1"/>
    </source>
</evidence>
<sequence length="51" mass="5612">MAFPTLQEGVPPTTVELQGATICLPKGRLHLIVDKSSYQFAYERPSGEYAT</sequence>
<evidence type="ECO:0000313" key="2">
    <source>
        <dbReference type="Proteomes" id="UP000662314"/>
    </source>
</evidence>
<dbReference type="EMBL" id="JAECZA010000251">
    <property type="protein sequence ID" value="MBH8577043.1"/>
    <property type="molecule type" value="Genomic_DNA"/>
</dbReference>
<name>A0A8J7IBR5_9NOST</name>
<gene>
    <name evidence="1" type="ORF">I8752_29485</name>
</gene>
<accession>A0A8J7IBR5</accession>
<dbReference type="Proteomes" id="UP000662314">
    <property type="component" value="Unassembled WGS sequence"/>
</dbReference>